<proteinExistence type="inferred from homology"/>
<keyword evidence="1" id="KW-0548">Nucleotidyltransferase</keyword>
<dbReference type="EC" id="2.7.7.48" evidence="1"/>
<dbReference type="GO" id="GO:0003723">
    <property type="term" value="F:RNA binding"/>
    <property type="evidence" value="ECO:0007669"/>
    <property type="project" value="UniProtKB-KW"/>
</dbReference>
<dbReference type="GO" id="GO:0003968">
    <property type="term" value="F:RNA-directed RNA polymerase activity"/>
    <property type="evidence" value="ECO:0007669"/>
    <property type="project" value="UniProtKB-KW"/>
</dbReference>
<evidence type="ECO:0000259" key="2">
    <source>
        <dbReference type="Pfam" id="PF05183"/>
    </source>
</evidence>
<keyword evidence="1 3" id="KW-0696">RNA-directed RNA polymerase</keyword>
<dbReference type="Pfam" id="PF05183">
    <property type="entry name" value="RdRP"/>
    <property type="match status" value="1"/>
</dbReference>
<reference evidence="3" key="1">
    <citation type="submission" date="2020-11" db="EMBL/GenBank/DDBJ databases">
        <authorList>
            <consortium name="DOE Joint Genome Institute"/>
            <person name="Ahrendt S."/>
            <person name="Riley R."/>
            <person name="Andreopoulos W."/>
            <person name="Labutti K."/>
            <person name="Pangilinan J."/>
            <person name="Ruiz-Duenas F.J."/>
            <person name="Barrasa J.M."/>
            <person name="Sanchez-Garcia M."/>
            <person name="Camarero S."/>
            <person name="Miyauchi S."/>
            <person name="Serrano A."/>
            <person name="Linde D."/>
            <person name="Babiker R."/>
            <person name="Drula E."/>
            <person name="Ayuso-Fernandez I."/>
            <person name="Pacheco R."/>
            <person name="Padilla G."/>
            <person name="Ferreira P."/>
            <person name="Barriuso J."/>
            <person name="Kellner H."/>
            <person name="Castanera R."/>
            <person name="Alfaro M."/>
            <person name="Ramirez L."/>
            <person name="Pisabarro A.G."/>
            <person name="Kuo A."/>
            <person name="Tritt A."/>
            <person name="Lipzen A."/>
            <person name="He G."/>
            <person name="Yan M."/>
            <person name="Ng V."/>
            <person name="Cullen D."/>
            <person name="Martin F."/>
            <person name="Rosso M.-N."/>
            <person name="Henrissat B."/>
            <person name="Hibbett D."/>
            <person name="Martinez A.T."/>
            <person name="Grigoriev I.V."/>
        </authorList>
    </citation>
    <scope>NUCLEOTIDE SEQUENCE</scope>
    <source>
        <strain evidence="3">CBS 506.95</strain>
    </source>
</reference>
<comment type="catalytic activity">
    <reaction evidence="1">
        <text>RNA(n) + a ribonucleoside 5'-triphosphate = RNA(n+1) + diphosphate</text>
        <dbReference type="Rhea" id="RHEA:21248"/>
        <dbReference type="Rhea" id="RHEA-COMP:14527"/>
        <dbReference type="Rhea" id="RHEA-COMP:17342"/>
        <dbReference type="ChEBI" id="CHEBI:33019"/>
        <dbReference type="ChEBI" id="CHEBI:61557"/>
        <dbReference type="ChEBI" id="CHEBI:140395"/>
        <dbReference type="EC" id="2.7.7.48"/>
    </reaction>
</comment>
<accession>A0A9P6JX39</accession>
<feature type="domain" description="RDRP core" evidence="2">
    <location>
        <begin position="418"/>
        <end position="1014"/>
    </location>
</feature>
<dbReference type="InterPro" id="IPR007855">
    <property type="entry name" value="RDRP"/>
</dbReference>
<evidence type="ECO:0000313" key="4">
    <source>
        <dbReference type="Proteomes" id="UP000807306"/>
    </source>
</evidence>
<gene>
    <name evidence="3" type="ORF">CPB83DRAFT_901526</name>
</gene>
<dbReference type="AlphaFoldDB" id="A0A9P6JX39"/>
<keyword evidence="4" id="KW-1185">Reference proteome</keyword>
<keyword evidence="1" id="KW-0694">RNA-binding</keyword>
<comment type="similarity">
    <text evidence="1">Belongs to the RdRP family.</text>
</comment>
<dbReference type="EMBL" id="MU157824">
    <property type="protein sequence ID" value="KAF9535863.1"/>
    <property type="molecule type" value="Genomic_DNA"/>
</dbReference>
<dbReference type="OrthoDB" id="6513042at2759"/>
<evidence type="ECO:0000256" key="1">
    <source>
        <dbReference type="RuleBase" id="RU363098"/>
    </source>
</evidence>
<dbReference type="Proteomes" id="UP000807306">
    <property type="component" value="Unassembled WGS sequence"/>
</dbReference>
<organism evidence="3 4">
    <name type="scientific">Crepidotus variabilis</name>
    <dbReference type="NCBI Taxonomy" id="179855"/>
    <lineage>
        <taxon>Eukaryota</taxon>
        <taxon>Fungi</taxon>
        <taxon>Dikarya</taxon>
        <taxon>Basidiomycota</taxon>
        <taxon>Agaricomycotina</taxon>
        <taxon>Agaricomycetes</taxon>
        <taxon>Agaricomycetidae</taxon>
        <taxon>Agaricales</taxon>
        <taxon>Agaricineae</taxon>
        <taxon>Crepidotaceae</taxon>
        <taxon>Crepidotus</taxon>
    </lineage>
</organism>
<protein>
    <recommendedName>
        <fullName evidence="1">RNA-dependent RNA polymerase</fullName>
        <ecNumber evidence="1">2.7.7.48</ecNumber>
    </recommendedName>
</protein>
<comment type="caution">
    <text evidence="3">The sequence shown here is derived from an EMBL/GenBank/DDBJ whole genome shotgun (WGS) entry which is preliminary data.</text>
</comment>
<evidence type="ECO:0000313" key="3">
    <source>
        <dbReference type="EMBL" id="KAF9535863.1"/>
    </source>
</evidence>
<dbReference type="GO" id="GO:0030422">
    <property type="term" value="P:siRNA processing"/>
    <property type="evidence" value="ECO:0007669"/>
    <property type="project" value="TreeGrafter"/>
</dbReference>
<keyword evidence="1" id="KW-0808">Transferase</keyword>
<dbReference type="InterPro" id="IPR057596">
    <property type="entry name" value="RDRP_core"/>
</dbReference>
<name>A0A9P6JX39_9AGAR</name>
<sequence length="1208" mass="138011">MDIFMRNIDHNVSTSQVANTLANILHDLPFTNLSPTPFNFHVHLHRHKTRPFLQNGGTGTLTLPNFEAGQLFLHIYQPQNPPDRRRPVPAIVVGTRQILFVLSNKPPRQDVLDTVRLLPYQEPRVTEERERRQQQLDAGAIPVNALQFGWECRDSVFSIECETQCENRCAITFQDERREIRVKIHIDDERYLIIMPFPSVREITAHTYLGTEHAIVFSLHNPPSYQKEVALGTQGRQARSRERLSYLPIEEHQRLAPYASLGIRVVCRSGRDLREFRRLCETAQLHKLYDYEYPVERRSLFSEHLMLNVRQILRQIDWVIAFQMQGLIWDLAIDLSEATQLLPEIIRVRRERGKLFAAIVIQKFKPHAQYFDNEEEGNTSMGILDRFRQVEEDISKQQSLVSPRPTDGSIYDSYHVEVTPTTIHLDGPFPEQSNRVIRAYEIQHQQSFLRVSFVDEAKLQYRYDREVDGSQFIRSRVGSMLFNGLEIAGRHFDFLAYSQSALKEHAVWFVKPFRDVNHGIIDAQSIIASLGTFDGLHFDEGLIYCPARYAARISQAFTATDAVRVEVEEVFEKEDITTNDGKYQFTDGVGTLSLELSKAIHRQLRKSKGRRRRRALPPAYQVRFRGSKGMLSVDHTLQGSAICLRPSMIKFLTPDTDGAQDIEIARAFDRPGSFYLNRPLIMLLEDLGVPYEVFKNYQDDAVQATRRAASSLRDSATLLESHGLGTAYHLPSVLNNLEKLYIHSLPNNTFYEKMLDFAVNHVLRDLKNHARIPIPEAWTLVGVADVHKYLQPDEIFACVKPLNGSRRYLEGPVLISRSPVIHPGDVRIVRAIGPPPERSPFAIEPLANTVVFSVRGNRPVPSCLGGGDLDGDLYNLIPFTSLPEFFPPSLQLYAPASYDPAIRKLLDRPSTMRDVAEFFMDYISSDVVGIIATNWLIIADQSVDGIRDEDCLKLAALHSDAVDYPKSGQPVPLEEIPKLKHKIKPDWNAPETVNVSSGNYYESRRAIGRLFREIDLPIEQIPHVRRRGRRPARVGEVEELEHQFHQFNLDGARGGTLFTTVEHRVQDFIWTDRQPTDEQTTFISQTFRRYATELKAVCMACTLSHSHSVQLSEAEAIIGTIAQKSSQPRRRKELMSNLRERTDTLVRGIREELDGDESVTLSDSLIRAWMAWEFAVSQGQTFGAQSFGWLALGCIFDTIKELEDGEED</sequence>
<dbReference type="PANTHER" id="PTHR23079">
    <property type="entry name" value="RNA-DEPENDENT RNA POLYMERASE"/>
    <property type="match status" value="1"/>
</dbReference>
<dbReference type="GO" id="GO:0031380">
    <property type="term" value="C:nuclear RNA-directed RNA polymerase complex"/>
    <property type="evidence" value="ECO:0007669"/>
    <property type="project" value="TreeGrafter"/>
</dbReference>
<dbReference type="PANTHER" id="PTHR23079:SF55">
    <property type="entry name" value="RNA-DIRECTED RNA POLYMERASE"/>
    <property type="match status" value="1"/>
</dbReference>